<keyword evidence="7" id="KW-1185">Reference proteome</keyword>
<evidence type="ECO:0000256" key="2">
    <source>
        <dbReference type="ARBA" id="ARBA00022692"/>
    </source>
</evidence>
<evidence type="ECO:0000256" key="1">
    <source>
        <dbReference type="ARBA" id="ARBA00004141"/>
    </source>
</evidence>
<evidence type="ECO:0000313" key="6">
    <source>
        <dbReference type="EMBL" id="AHA27653.1"/>
    </source>
</evidence>
<dbReference type="InterPro" id="IPR023380">
    <property type="entry name" value="DsbB-like_sf"/>
</dbReference>
<dbReference type="Gene3D" id="1.20.1550.10">
    <property type="entry name" value="DsbB-like"/>
    <property type="match status" value="1"/>
</dbReference>
<dbReference type="PIRSF" id="PIRSF033913">
    <property type="entry name" value="S-S_format_DsbB"/>
    <property type="match status" value="1"/>
</dbReference>
<protein>
    <submittedName>
        <fullName evidence="6">Disulfide bond formation protein DsbB</fullName>
    </submittedName>
</protein>
<gene>
    <name evidence="6" type="primary">dsbB</name>
    <name evidence="6" type="ORF">lam_282</name>
</gene>
<accession>U6B4W1</accession>
<dbReference type="EMBL" id="CP006604">
    <property type="protein sequence ID" value="AHA27653.1"/>
    <property type="molecule type" value="Genomic_DNA"/>
</dbReference>
<keyword evidence="4 5" id="KW-0472">Membrane</keyword>
<dbReference type="PATRIC" id="fig|1261131.3.peg.270"/>
<dbReference type="Pfam" id="PF02600">
    <property type="entry name" value="DsbB"/>
    <property type="match status" value="1"/>
</dbReference>
<dbReference type="eggNOG" id="COG1495">
    <property type="taxonomic scope" value="Bacteria"/>
</dbReference>
<evidence type="ECO:0000256" key="4">
    <source>
        <dbReference type="ARBA" id="ARBA00023136"/>
    </source>
</evidence>
<dbReference type="Proteomes" id="UP000017862">
    <property type="component" value="Chromosome"/>
</dbReference>
<sequence>MFMSSISKLTNLHIIRILIVGFTVVLICSLALQHIAGYIPCKLCLQERSLHFYCLLIAIIASFTAYNNRLYLITCILMGLVSIIMIYNIVLGIIHVEIELNILSAANACIIKPMNEEISAEDLSSSIENQAIVPCNKVNLNILGLSPATWNIIYSVIFSIISYVAAIKTFRKSYPHK</sequence>
<keyword evidence="3 5" id="KW-1133">Transmembrane helix</keyword>
<evidence type="ECO:0000256" key="5">
    <source>
        <dbReference type="SAM" id="Phobius"/>
    </source>
</evidence>
<proteinExistence type="predicted"/>
<feature type="transmembrane region" description="Helical" evidence="5">
    <location>
        <begin position="148"/>
        <end position="167"/>
    </location>
</feature>
<dbReference type="HOGENOM" id="CLU_098660_0_0_5"/>
<feature type="transmembrane region" description="Helical" evidence="5">
    <location>
        <begin position="71"/>
        <end position="94"/>
    </location>
</feature>
<dbReference type="AlphaFoldDB" id="U6B4W1"/>
<dbReference type="RefSeq" id="WP_007556910.1">
    <property type="nucleotide sequence ID" value="NC_022793.1"/>
</dbReference>
<evidence type="ECO:0000256" key="3">
    <source>
        <dbReference type="ARBA" id="ARBA00022989"/>
    </source>
</evidence>
<dbReference type="GO" id="GO:0016020">
    <property type="term" value="C:membrane"/>
    <property type="evidence" value="ECO:0007669"/>
    <property type="project" value="UniProtKB-SubCell"/>
</dbReference>
<dbReference type="GO" id="GO:0015035">
    <property type="term" value="F:protein-disulfide reductase activity"/>
    <property type="evidence" value="ECO:0007669"/>
    <property type="project" value="InterPro"/>
</dbReference>
<evidence type="ECO:0000313" key="7">
    <source>
        <dbReference type="Proteomes" id="UP000017862"/>
    </source>
</evidence>
<feature type="transmembrane region" description="Helical" evidence="5">
    <location>
        <begin position="12"/>
        <end position="36"/>
    </location>
</feature>
<keyword evidence="2 5" id="KW-0812">Transmembrane</keyword>
<reference evidence="6 7" key="1">
    <citation type="journal article" date="2014" name="Mol. Plant Microbe Interact.">
        <title>The complete genome sequence of Candidatus Liberibacter americanus, associated with citrus Huanglongbing.</title>
        <authorList>
            <person name="Wulff N.A."/>
            <person name="Zhang S."/>
            <person name="Setubal J.C."/>
            <person name="Almeida N.F."/>
            <person name="Martins E.C."/>
            <person name="Harakava R."/>
            <person name="Kumar D."/>
            <person name="Rangel L.T."/>
            <person name="Foissac X."/>
            <person name="Bove J."/>
            <person name="Gabriel D.W."/>
        </authorList>
    </citation>
    <scope>NUCLEOTIDE SEQUENCE [LARGE SCALE GENOMIC DNA]</scope>
    <source>
        <strain evidence="6 7">Sao Paulo</strain>
    </source>
</reference>
<dbReference type="GO" id="GO:0006457">
    <property type="term" value="P:protein folding"/>
    <property type="evidence" value="ECO:0007669"/>
    <property type="project" value="InterPro"/>
</dbReference>
<comment type="subcellular location">
    <subcellularLocation>
        <location evidence="1">Membrane</location>
        <topology evidence="1">Multi-pass membrane protein</topology>
    </subcellularLocation>
</comment>
<dbReference type="SUPFAM" id="SSF158442">
    <property type="entry name" value="DsbB-like"/>
    <property type="match status" value="1"/>
</dbReference>
<name>U6B4W1_9HYPH</name>
<dbReference type="InterPro" id="IPR003752">
    <property type="entry name" value="DiS_bond_form_DsbB/BdbC"/>
</dbReference>
<dbReference type="KEGG" id="lar:lam_282"/>
<dbReference type="STRING" id="1261131.lam_282"/>
<organism evidence="6 7">
    <name type="scientific">Candidatus Liberibacter americanus str. Sao Paulo</name>
    <dbReference type="NCBI Taxonomy" id="1261131"/>
    <lineage>
        <taxon>Bacteria</taxon>
        <taxon>Pseudomonadati</taxon>
        <taxon>Pseudomonadota</taxon>
        <taxon>Alphaproteobacteria</taxon>
        <taxon>Hyphomicrobiales</taxon>
        <taxon>Rhizobiaceae</taxon>
        <taxon>Liberibacter</taxon>
    </lineage>
</organism>
<dbReference type="InterPro" id="IPR024199">
    <property type="entry name" value="Uncharacterised_DsbB"/>
</dbReference>
<feature type="transmembrane region" description="Helical" evidence="5">
    <location>
        <begin position="48"/>
        <end position="66"/>
    </location>
</feature>